<comment type="caution">
    <text evidence="3">The sequence shown here is derived from an EMBL/GenBank/DDBJ whole genome shotgun (WGS) entry which is preliminary data.</text>
</comment>
<name>A0A839SIH8_9SPHI</name>
<protein>
    <submittedName>
        <fullName evidence="3">Glycosyltransferase involved in cell wall biosynthesis</fullName>
    </submittedName>
</protein>
<dbReference type="SUPFAM" id="SSF53756">
    <property type="entry name" value="UDP-Glycosyltransferase/glycogen phosphorylase"/>
    <property type="match status" value="1"/>
</dbReference>
<dbReference type="OrthoDB" id="9811239at2"/>
<proteinExistence type="predicted"/>
<dbReference type="RefSeq" id="WP_096355594.1">
    <property type="nucleotide sequence ID" value="NZ_AP017313.1"/>
</dbReference>
<sequence length="373" mass="42670">MSKKVVLFSLQTFSTTGGIQKMTRTLAHSLYNLAKNNEWDFRLWSVYDSDKDLMPQYLPADNFVGFNLMRLNFIFRTIFQSKKPDVVILTHINLASVGLLLKIINPKCKVWLITHGIEVWRPLSRVKIALLKHCDKVICVSNFTRQQMISRHQTDPAKCVVLNNAVDPFMRLPETFTKPVHLLQRYRITADNPVLFTLTRLASTEQYKGHDQVIKVIGRLKQTYPDIKYILSGKYDRNEESRIQKLISDHKVEEQVILTGFIDENELSDHFLLADVFVLPSKKEGFGIVFIEALACGLPVICGNVDGSVDAICNGELGKAINPDDLAELENALTVFLKTALTKETRKYLQTQCLLHFNEKHYMENLEKLINNG</sequence>
<dbReference type="Gene3D" id="3.40.50.2000">
    <property type="entry name" value="Glycogen Phosphorylase B"/>
    <property type="match status" value="2"/>
</dbReference>
<dbReference type="CDD" id="cd03801">
    <property type="entry name" value="GT4_PimA-like"/>
    <property type="match status" value="1"/>
</dbReference>
<dbReference type="Pfam" id="PF00534">
    <property type="entry name" value="Glycos_transf_1"/>
    <property type="match status" value="1"/>
</dbReference>
<evidence type="ECO:0000259" key="1">
    <source>
        <dbReference type="Pfam" id="PF00534"/>
    </source>
</evidence>
<dbReference type="InterPro" id="IPR001296">
    <property type="entry name" value="Glyco_trans_1"/>
</dbReference>
<evidence type="ECO:0000313" key="3">
    <source>
        <dbReference type="EMBL" id="MBB3057084.1"/>
    </source>
</evidence>
<keyword evidence="4" id="KW-1185">Reference proteome</keyword>
<dbReference type="Proteomes" id="UP000539265">
    <property type="component" value="Unassembled WGS sequence"/>
</dbReference>
<organism evidence="3 4">
    <name type="scientific">Mucilaginibacter gotjawali</name>
    <dbReference type="NCBI Taxonomy" id="1550579"/>
    <lineage>
        <taxon>Bacteria</taxon>
        <taxon>Pseudomonadati</taxon>
        <taxon>Bacteroidota</taxon>
        <taxon>Sphingobacteriia</taxon>
        <taxon>Sphingobacteriales</taxon>
        <taxon>Sphingobacteriaceae</taxon>
        <taxon>Mucilaginibacter</taxon>
    </lineage>
</organism>
<dbReference type="InterPro" id="IPR028098">
    <property type="entry name" value="Glyco_trans_4-like_N"/>
</dbReference>
<dbReference type="EMBL" id="JACHWX010000011">
    <property type="protein sequence ID" value="MBB3057084.1"/>
    <property type="molecule type" value="Genomic_DNA"/>
</dbReference>
<feature type="domain" description="Glycosyl transferase family 1" evidence="1">
    <location>
        <begin position="193"/>
        <end position="347"/>
    </location>
</feature>
<dbReference type="GO" id="GO:0016757">
    <property type="term" value="F:glycosyltransferase activity"/>
    <property type="evidence" value="ECO:0007669"/>
    <property type="project" value="InterPro"/>
</dbReference>
<dbReference type="Pfam" id="PF13439">
    <property type="entry name" value="Glyco_transf_4"/>
    <property type="match status" value="1"/>
</dbReference>
<dbReference type="AlphaFoldDB" id="A0A839SIH8"/>
<feature type="domain" description="Glycosyltransferase subfamily 4-like N-terminal" evidence="2">
    <location>
        <begin position="66"/>
        <end position="168"/>
    </location>
</feature>
<dbReference type="PANTHER" id="PTHR12526">
    <property type="entry name" value="GLYCOSYLTRANSFERASE"/>
    <property type="match status" value="1"/>
</dbReference>
<accession>A0A839SIH8</accession>
<evidence type="ECO:0000259" key="2">
    <source>
        <dbReference type="Pfam" id="PF13439"/>
    </source>
</evidence>
<evidence type="ECO:0000313" key="4">
    <source>
        <dbReference type="Proteomes" id="UP000539265"/>
    </source>
</evidence>
<reference evidence="3" key="1">
    <citation type="submission" date="2020-08" db="EMBL/GenBank/DDBJ databases">
        <title>Genomic Encyclopedia of Type Strains, Phase III (KMG-III): the genomes of soil and plant-associated and newly described type strains.</title>
        <authorList>
            <person name="Whitman W."/>
        </authorList>
    </citation>
    <scope>NUCLEOTIDE SEQUENCE [LARGE SCALE GENOMIC DNA]</scope>
    <source>
        <strain evidence="3">CECT 8628</strain>
    </source>
</reference>
<gene>
    <name evidence="3" type="ORF">FHS11_003512</name>
</gene>